<dbReference type="Gene3D" id="1.25.40.10">
    <property type="entry name" value="Tetratricopeptide repeat domain"/>
    <property type="match status" value="1"/>
</dbReference>
<keyword evidence="2 3" id="KW-0802">TPR repeat</keyword>
<dbReference type="PATRIC" id="fig|1177755.3.peg.2816"/>
<dbReference type="EMBL" id="MASI01000008">
    <property type="protein sequence ID" value="ODA66396.1"/>
    <property type="molecule type" value="Genomic_DNA"/>
</dbReference>
<dbReference type="Pfam" id="PF13432">
    <property type="entry name" value="TPR_16"/>
    <property type="match status" value="1"/>
</dbReference>
<protein>
    <submittedName>
        <fullName evidence="4">Tetratricopeptide repeat protein</fullName>
    </submittedName>
</protein>
<evidence type="ECO:0000256" key="1">
    <source>
        <dbReference type="ARBA" id="ARBA00022737"/>
    </source>
</evidence>
<dbReference type="SUPFAM" id="SSF48452">
    <property type="entry name" value="TPR-like"/>
    <property type="match status" value="1"/>
</dbReference>
<proteinExistence type="predicted"/>
<evidence type="ECO:0000256" key="3">
    <source>
        <dbReference type="PROSITE-ProRule" id="PRU00339"/>
    </source>
</evidence>
<dbReference type="STRING" id="1177755.A7A08_02794"/>
<dbReference type="InterPro" id="IPR011990">
    <property type="entry name" value="TPR-like_helical_dom_sf"/>
</dbReference>
<dbReference type="PROSITE" id="PS50005">
    <property type="entry name" value="TPR"/>
    <property type="match status" value="1"/>
</dbReference>
<dbReference type="PANTHER" id="PTHR44186:SF1">
    <property type="entry name" value="BARDET-BIEDL SYNDROME 4 PROTEIN"/>
    <property type="match status" value="1"/>
</dbReference>
<dbReference type="SMART" id="SM00028">
    <property type="entry name" value="TPR"/>
    <property type="match status" value="2"/>
</dbReference>
<evidence type="ECO:0000313" key="4">
    <source>
        <dbReference type="EMBL" id="ODA66396.1"/>
    </source>
</evidence>
<feature type="repeat" description="TPR" evidence="3">
    <location>
        <begin position="161"/>
        <end position="194"/>
    </location>
</feature>
<sequence>MKRPPLRPPTRSLHVSRLFRDRRFPASFFRILILTTAAAALLGGCNKTAGNGLIGANGMALPTVNSAALSGDQSNRAKVGQWAAAYAKNPSDPKMVLGYAYALKATGNKQQALTVLNSGFQANSGNGEIAAQLGRVALELGRTDIAQKSLAVAQQKGVTDWRTLSAQGTLLAKKGDHANAQRYFQAALKQKPDSTSVINNLALSYALDGKAKESETLLRQAVASGSTDKRVRQNLALVLGLQGKYNEATQVARWGRARRRRTRTSPICAIC</sequence>
<keyword evidence="5" id="KW-1185">Reference proteome</keyword>
<accession>A0A1E2RVW7</accession>
<gene>
    <name evidence="4" type="ORF">A7A08_02794</name>
</gene>
<evidence type="ECO:0000313" key="5">
    <source>
        <dbReference type="Proteomes" id="UP000095087"/>
    </source>
</evidence>
<dbReference type="PIRSF" id="PIRSF035836">
    <property type="entry name" value="UCP035836"/>
    <property type="match status" value="1"/>
</dbReference>
<name>A0A1E2RVW7_9HYPH</name>
<reference evidence="4 5" key="1">
    <citation type="submission" date="2016-07" db="EMBL/GenBank/DDBJ databases">
        <title>Draft genome sequence of Methyloligella halotolerans C2T (VKM B-2706T=CCUG 61687T=DSM 25045T), a halotolerant polyhydroxybutyrate accumulating methylotroph.</title>
        <authorList>
            <person name="Vasilenko O.V."/>
            <person name="Doronina N.V."/>
            <person name="Poroshina M.N."/>
            <person name="Tarlachkov S.V."/>
            <person name="Trotsenko Y.A."/>
        </authorList>
    </citation>
    <scope>NUCLEOTIDE SEQUENCE [LARGE SCALE GENOMIC DNA]</scope>
    <source>
        <strain evidence="4 5">VKM B-2706</strain>
    </source>
</reference>
<dbReference type="Proteomes" id="UP000095087">
    <property type="component" value="Unassembled WGS sequence"/>
</dbReference>
<dbReference type="InterPro" id="IPR019734">
    <property type="entry name" value="TPR_rpt"/>
</dbReference>
<keyword evidence="1" id="KW-0677">Repeat</keyword>
<evidence type="ECO:0000256" key="2">
    <source>
        <dbReference type="ARBA" id="ARBA00022803"/>
    </source>
</evidence>
<comment type="caution">
    <text evidence="4">The sequence shown here is derived from an EMBL/GenBank/DDBJ whole genome shotgun (WGS) entry which is preliminary data.</text>
</comment>
<dbReference type="InterPro" id="IPR014596">
    <property type="entry name" value="UCP035836"/>
</dbReference>
<dbReference type="AlphaFoldDB" id="A0A1E2RVW7"/>
<dbReference type="PANTHER" id="PTHR44186">
    <property type="match status" value="1"/>
</dbReference>
<organism evidence="4 5">
    <name type="scientific">Methyloligella halotolerans</name>
    <dbReference type="NCBI Taxonomy" id="1177755"/>
    <lineage>
        <taxon>Bacteria</taxon>
        <taxon>Pseudomonadati</taxon>
        <taxon>Pseudomonadota</taxon>
        <taxon>Alphaproteobacteria</taxon>
        <taxon>Hyphomicrobiales</taxon>
        <taxon>Hyphomicrobiaceae</taxon>
        <taxon>Methyloligella</taxon>
    </lineage>
</organism>